<dbReference type="InterPro" id="IPR051397">
    <property type="entry name" value="Zn-ADH-like_protein"/>
</dbReference>
<sequence>MRRVVVGRYGGPEVLTVVTDDEPAPRPGEVSVAVLAAGVSFTDSLLRAGTYPGGPKPPFTPGYEVVGIVTRVGAGCTTVSEGDRVAALLVWGGYAETVCVAESLTVKVPDDVDPAVLVSLIFPYMTAYQLLHRAARVRPGETVLYHGAAGRVGVGVLELAEPAGVTVYGTASGADCAIVQRLGGIAIDYTRQDFLRYARKLPGAGVDVAFDGIGGALSYRSFRALRRGGRLILFGHQSTVNDGRRDVKRLAEFYAWAVTVLAVGLVSPHKRVGMYRIAKLRDQHPDWFRQDLQQLIRLLRDGRINPVVAERIPLSEVRRAHELLRSSAARGKIVLIP</sequence>
<gene>
    <name evidence="2" type="ORF">K9U37_02330</name>
</gene>
<dbReference type="PANTHER" id="PTHR43677">
    <property type="entry name" value="SHORT-CHAIN DEHYDROGENASE/REDUCTASE"/>
    <property type="match status" value="1"/>
</dbReference>
<dbReference type="Pfam" id="PF08240">
    <property type="entry name" value="ADH_N"/>
    <property type="match status" value="1"/>
</dbReference>
<feature type="domain" description="Enoyl reductase (ER)" evidence="1">
    <location>
        <begin position="10"/>
        <end position="335"/>
    </location>
</feature>
<evidence type="ECO:0000313" key="3">
    <source>
        <dbReference type="Proteomes" id="UP001139068"/>
    </source>
</evidence>
<dbReference type="Gene3D" id="3.90.180.10">
    <property type="entry name" value="Medium-chain alcohol dehydrogenases, catalytic domain"/>
    <property type="match status" value="1"/>
</dbReference>
<dbReference type="InterPro" id="IPR011032">
    <property type="entry name" value="GroES-like_sf"/>
</dbReference>
<dbReference type="SUPFAM" id="SSF50129">
    <property type="entry name" value="GroES-like"/>
    <property type="match status" value="1"/>
</dbReference>
<name>A0ABS9YRJ8_9MYCO</name>
<accession>A0ABS9YRJ8</accession>
<dbReference type="SUPFAM" id="SSF51735">
    <property type="entry name" value="NAD(P)-binding Rossmann-fold domains"/>
    <property type="match status" value="1"/>
</dbReference>
<dbReference type="Proteomes" id="UP001139068">
    <property type="component" value="Unassembled WGS sequence"/>
</dbReference>
<dbReference type="RefSeq" id="WP_243070354.1">
    <property type="nucleotide sequence ID" value="NZ_JAIVFL010000001.1"/>
</dbReference>
<comment type="caution">
    <text evidence="2">The sequence shown here is derived from an EMBL/GenBank/DDBJ whole genome shotgun (WGS) entry which is preliminary data.</text>
</comment>
<reference evidence="2" key="1">
    <citation type="journal article" date="2022" name="ISME J.">
        <title>Identification of active gaseous-alkane degraders at natural gas seeps.</title>
        <authorList>
            <person name="Farhan Ul Haque M."/>
            <person name="Hernandez M."/>
            <person name="Crombie A.T."/>
            <person name="Murrell J.C."/>
        </authorList>
    </citation>
    <scope>NUCLEOTIDE SEQUENCE</scope>
    <source>
        <strain evidence="2">ANDR5</strain>
    </source>
</reference>
<dbReference type="Gene3D" id="3.40.50.720">
    <property type="entry name" value="NAD(P)-binding Rossmann-like Domain"/>
    <property type="match status" value="1"/>
</dbReference>
<dbReference type="InterPro" id="IPR020843">
    <property type="entry name" value="ER"/>
</dbReference>
<dbReference type="SMART" id="SM00829">
    <property type="entry name" value="PKS_ER"/>
    <property type="match status" value="1"/>
</dbReference>
<evidence type="ECO:0000259" key="1">
    <source>
        <dbReference type="SMART" id="SM00829"/>
    </source>
</evidence>
<dbReference type="InterPro" id="IPR013154">
    <property type="entry name" value="ADH-like_N"/>
</dbReference>
<dbReference type="Pfam" id="PF13602">
    <property type="entry name" value="ADH_zinc_N_2"/>
    <property type="match status" value="1"/>
</dbReference>
<organism evidence="2 3">
    <name type="scientific">Candidatus Mycolicibacterium alkanivorans</name>
    <dbReference type="NCBI Taxonomy" id="2954114"/>
    <lineage>
        <taxon>Bacteria</taxon>
        <taxon>Bacillati</taxon>
        <taxon>Actinomycetota</taxon>
        <taxon>Actinomycetes</taxon>
        <taxon>Mycobacteriales</taxon>
        <taxon>Mycobacteriaceae</taxon>
        <taxon>Mycolicibacterium</taxon>
    </lineage>
</organism>
<evidence type="ECO:0000313" key="2">
    <source>
        <dbReference type="EMBL" id="MCI4673855.1"/>
    </source>
</evidence>
<protein>
    <submittedName>
        <fullName evidence="2">Medium chain dehydrogenase/reductase family protein</fullName>
    </submittedName>
</protein>
<dbReference type="CDD" id="cd08273">
    <property type="entry name" value="MDR8"/>
    <property type="match status" value="1"/>
</dbReference>
<dbReference type="PANTHER" id="PTHR43677:SF4">
    <property type="entry name" value="QUINONE OXIDOREDUCTASE-LIKE PROTEIN 2"/>
    <property type="match status" value="1"/>
</dbReference>
<proteinExistence type="predicted"/>
<dbReference type="InterPro" id="IPR036291">
    <property type="entry name" value="NAD(P)-bd_dom_sf"/>
</dbReference>
<dbReference type="EMBL" id="JAIVFL010000001">
    <property type="protein sequence ID" value="MCI4673855.1"/>
    <property type="molecule type" value="Genomic_DNA"/>
</dbReference>
<keyword evidence="3" id="KW-1185">Reference proteome</keyword>